<keyword evidence="2" id="KW-1133">Transmembrane helix</keyword>
<evidence type="ECO:0000256" key="2">
    <source>
        <dbReference type="SAM" id="Phobius"/>
    </source>
</evidence>
<dbReference type="EMBL" id="QNUL01000001">
    <property type="protein sequence ID" value="REA64355.1"/>
    <property type="molecule type" value="Genomic_DNA"/>
</dbReference>
<feature type="transmembrane region" description="Helical" evidence="2">
    <location>
        <begin position="50"/>
        <end position="69"/>
    </location>
</feature>
<evidence type="ECO:0000313" key="3">
    <source>
        <dbReference type="EMBL" id="REA64355.1"/>
    </source>
</evidence>
<protein>
    <recommendedName>
        <fullName evidence="5">HEAT repeat domain-containing protein</fullName>
    </recommendedName>
</protein>
<dbReference type="OrthoDB" id="978644at2"/>
<dbReference type="Proteomes" id="UP000256373">
    <property type="component" value="Unassembled WGS sequence"/>
</dbReference>
<dbReference type="SUPFAM" id="SSF48371">
    <property type="entry name" value="ARM repeat"/>
    <property type="match status" value="1"/>
</dbReference>
<reference evidence="3 4" key="1">
    <citation type="submission" date="2018-07" db="EMBL/GenBank/DDBJ databases">
        <title>Dyadobacter roseus sp. nov., isolated from rose rhizosphere soil.</title>
        <authorList>
            <person name="Chen L."/>
        </authorList>
    </citation>
    <scope>NUCLEOTIDE SEQUENCE [LARGE SCALE GENOMIC DNA]</scope>
    <source>
        <strain evidence="3 4">RS19</strain>
    </source>
</reference>
<keyword evidence="2" id="KW-0472">Membrane</keyword>
<evidence type="ECO:0000256" key="1">
    <source>
        <dbReference type="SAM" id="MobiDB-lite"/>
    </source>
</evidence>
<name>A0A3D8YI48_9BACT</name>
<dbReference type="RefSeq" id="WP_115828962.1">
    <property type="nucleotide sequence ID" value="NZ_QNUL01000001.1"/>
</dbReference>
<feature type="region of interest" description="Disordered" evidence="1">
    <location>
        <begin position="86"/>
        <end position="120"/>
    </location>
</feature>
<gene>
    <name evidence="3" type="ORF">DSL64_02045</name>
</gene>
<proteinExistence type="predicted"/>
<evidence type="ECO:0008006" key="5">
    <source>
        <dbReference type="Google" id="ProtNLM"/>
    </source>
</evidence>
<keyword evidence="4" id="KW-1185">Reference proteome</keyword>
<sequence length="275" mass="30748">MKKDSLKEFVSVNRDFFEDQKPGPHVLNNIHGRLKLYHTPAKPQSKIVKFGYWWAAAVLIIGISYFAVFENATRNKNTVAQRKEVRSTPAAVAKAKESLETSQKPELGALADSQKKQQTETMLARKDLKPDIGPDGKMAQSATTVNQWAEALKSESSSKRLSAVLKLADRNSLLSVKDLHILFNTMSHDESSNVRLAVLDLLKQQQTQPLVEDFILQSVAKQDDPVVQMQLLSSLSSNEAVKIKKQLQDLSQDPNNIDLVRQQACAVLFRSNINI</sequence>
<evidence type="ECO:0000313" key="4">
    <source>
        <dbReference type="Proteomes" id="UP000256373"/>
    </source>
</evidence>
<dbReference type="AlphaFoldDB" id="A0A3D8YI48"/>
<dbReference type="Gene3D" id="1.25.10.10">
    <property type="entry name" value="Leucine-rich Repeat Variant"/>
    <property type="match status" value="1"/>
</dbReference>
<dbReference type="InterPro" id="IPR011989">
    <property type="entry name" value="ARM-like"/>
</dbReference>
<keyword evidence="2" id="KW-0812">Transmembrane</keyword>
<dbReference type="InterPro" id="IPR016024">
    <property type="entry name" value="ARM-type_fold"/>
</dbReference>
<comment type="caution">
    <text evidence="3">The sequence shown here is derived from an EMBL/GenBank/DDBJ whole genome shotgun (WGS) entry which is preliminary data.</text>
</comment>
<organism evidence="3 4">
    <name type="scientific">Dyadobacter luteus</name>
    <dbReference type="NCBI Taxonomy" id="2259619"/>
    <lineage>
        <taxon>Bacteria</taxon>
        <taxon>Pseudomonadati</taxon>
        <taxon>Bacteroidota</taxon>
        <taxon>Cytophagia</taxon>
        <taxon>Cytophagales</taxon>
        <taxon>Spirosomataceae</taxon>
        <taxon>Dyadobacter</taxon>
    </lineage>
</organism>
<accession>A0A3D8YI48</accession>